<sequence>MKLETLVDGEKSVEKNADDATTFTMTLENTGEADLHDVTFKSAWVEGKDPLELYCDVDGDFVYANDEKFTLKAGETLNCETEYRMTQEDIDAGKPLKNTVTAEAVTRPASGEPQTLKETDSAEVVPAAVAAQLELIKEAWGEYGTDNSTIGDEIEYMFTVYNHGNVTVSNIEINDPMLAEAGADVVCEDDTLGPNGQTECTAAYTVTDEDVAEGKTELVNTATVKGKTPAGEGVESDEATATTAVGLPGLAIEKSILDEPEEGFTAGDTVTYSIVVTGTGTGGTEYVTVHDKMLEDRGGELTCEWDGREIANGQIFLDPEDTATCTGSITVTEEDVAAGKPIVNTAEARGSYNDVEAETVTATAEFTPAAPEEPEPTEEPTEEPTDTPTDEPTEEPTEQPEPTEEPTEEPEPTEE</sequence>
<dbReference type="InterPro" id="IPR013783">
    <property type="entry name" value="Ig-like_fold"/>
</dbReference>
<feature type="region of interest" description="Disordered" evidence="1">
    <location>
        <begin position="362"/>
        <end position="415"/>
    </location>
</feature>
<evidence type="ECO:0000313" key="3">
    <source>
        <dbReference type="EMBL" id="PWI27101.1"/>
    </source>
</evidence>
<evidence type="ECO:0000313" key="4">
    <source>
        <dbReference type="Proteomes" id="UP000245514"/>
    </source>
</evidence>
<dbReference type="InterPro" id="IPR051172">
    <property type="entry name" value="Chlamydia_OmcB"/>
</dbReference>
<dbReference type="InterPro" id="IPR047589">
    <property type="entry name" value="DUF11_rpt"/>
</dbReference>
<protein>
    <recommendedName>
        <fullName evidence="2">DUF7507 domain-containing protein</fullName>
    </recommendedName>
</protein>
<reference evidence="3 4" key="1">
    <citation type="submission" date="2018-05" db="EMBL/GenBank/DDBJ databases">
        <title>Draft Genome Sequence of Arthrobacter cumminsii IME1328, Isolated from a Patient Who Suffered from Foot Ulcers in China.</title>
        <authorList>
            <person name="Li M."/>
            <person name="Jiang Z."/>
            <person name="Sun Q."/>
            <person name="Tong Y."/>
        </authorList>
    </citation>
    <scope>NUCLEOTIDE SEQUENCE [LARGE SCALE GENOMIC DNA]</scope>
    <source>
        <strain evidence="3 4">IME1328</strain>
    </source>
</reference>
<dbReference type="EMBL" id="QFWG01000016">
    <property type="protein sequence ID" value="PWI27101.1"/>
    <property type="molecule type" value="Genomic_DNA"/>
</dbReference>
<dbReference type="Proteomes" id="UP000245514">
    <property type="component" value="Unassembled WGS sequence"/>
</dbReference>
<feature type="domain" description="DUF7507" evidence="2">
    <location>
        <begin position="12"/>
        <end position="107"/>
    </location>
</feature>
<organism evidence="3 4">
    <name type="scientific">Pseudoglutamicibacter cumminsii</name>
    <dbReference type="NCBI Taxonomy" id="156979"/>
    <lineage>
        <taxon>Bacteria</taxon>
        <taxon>Bacillati</taxon>
        <taxon>Actinomycetota</taxon>
        <taxon>Actinomycetes</taxon>
        <taxon>Micrococcales</taxon>
        <taxon>Micrococcaceae</taxon>
        <taxon>Pseudoglutamicibacter</taxon>
    </lineage>
</organism>
<comment type="caution">
    <text evidence="3">The sequence shown here is derived from an EMBL/GenBank/DDBJ whole genome shotgun (WGS) entry which is preliminary data.</text>
</comment>
<feature type="domain" description="DUF7507" evidence="2">
    <location>
        <begin position="132"/>
        <end position="236"/>
    </location>
</feature>
<feature type="non-terminal residue" evidence="3">
    <location>
        <position position="415"/>
    </location>
</feature>
<dbReference type="NCBIfam" id="TIGR01451">
    <property type="entry name" value="B_ant_repeat"/>
    <property type="match status" value="1"/>
</dbReference>
<dbReference type="Pfam" id="PF24346">
    <property type="entry name" value="DUF7507"/>
    <property type="match status" value="3"/>
</dbReference>
<dbReference type="PANTHER" id="PTHR34819:SF3">
    <property type="entry name" value="CELL SURFACE PROTEIN"/>
    <property type="match status" value="1"/>
</dbReference>
<evidence type="ECO:0000259" key="2">
    <source>
        <dbReference type="Pfam" id="PF24346"/>
    </source>
</evidence>
<evidence type="ECO:0000256" key="1">
    <source>
        <dbReference type="SAM" id="MobiDB-lite"/>
    </source>
</evidence>
<dbReference type="InterPro" id="IPR055354">
    <property type="entry name" value="DUF7507"/>
</dbReference>
<dbReference type="PANTHER" id="PTHR34819">
    <property type="entry name" value="LARGE CYSTEINE-RICH PERIPLASMIC PROTEIN OMCB"/>
    <property type="match status" value="1"/>
</dbReference>
<feature type="domain" description="DUF7507" evidence="2">
    <location>
        <begin position="248"/>
        <end position="354"/>
    </location>
</feature>
<accession>A0ABX5L533</accession>
<dbReference type="Gene3D" id="2.60.40.10">
    <property type="entry name" value="Immunoglobulins"/>
    <property type="match status" value="1"/>
</dbReference>
<proteinExistence type="predicted"/>
<feature type="compositionally biased region" description="Acidic residues" evidence="1">
    <location>
        <begin position="372"/>
        <end position="415"/>
    </location>
</feature>
<keyword evidence="4" id="KW-1185">Reference proteome</keyword>
<gene>
    <name evidence="3" type="ORF">CAY35_09290</name>
</gene>
<name>A0ABX5L533_9MICC</name>